<dbReference type="AlphaFoldDB" id="L0GI32"/>
<dbReference type="STRING" id="644801.Psest_1867"/>
<accession>L0GI32</accession>
<gene>
    <name evidence="1" type="ORF">Psest_1867</name>
</gene>
<dbReference type="HOGENOM" id="CLU_3390940_0_0_6"/>
<sequence length="32" mass="3491">MHLRSLFLNWKRGIGAGVHRHATGSESRSDGG</sequence>
<dbReference type="Proteomes" id="UP000010820">
    <property type="component" value="Chromosome"/>
</dbReference>
<proteinExistence type="predicted"/>
<reference evidence="1 2" key="1">
    <citation type="submission" date="2011-10" db="EMBL/GenBank/DDBJ databases">
        <title>Complete sequence of chromosome of Pseudomonas stutzeri RCH2.</title>
        <authorList>
            <consortium name="US DOE Joint Genome Institute"/>
            <person name="Lucas S."/>
            <person name="Han J."/>
            <person name="Lapidus A."/>
            <person name="Cheng J.-F."/>
            <person name="Goodwin L."/>
            <person name="Pitluck S."/>
            <person name="Peters L."/>
            <person name="Ovchinnikova G."/>
            <person name="Zeytun A."/>
            <person name="Lu M."/>
            <person name="Detter J.C."/>
            <person name="Han C."/>
            <person name="Tapia R."/>
            <person name="Land M."/>
            <person name="Hauser L."/>
            <person name="Kyrpides N."/>
            <person name="Ivanova N."/>
            <person name="Pagani I."/>
            <person name="Chakraborty R."/>
            <person name="Arkin A."/>
            <person name="Dehal P."/>
            <person name="Wall J."/>
            <person name="Hazen T."/>
            <person name="Woyke T."/>
        </authorList>
    </citation>
    <scope>NUCLEOTIDE SEQUENCE [LARGE SCALE GENOMIC DNA]</scope>
    <source>
        <strain evidence="1 2">RCH2</strain>
    </source>
</reference>
<protein>
    <submittedName>
        <fullName evidence="1">Uncharacterized protein</fullName>
    </submittedName>
</protein>
<dbReference type="EMBL" id="CP003071">
    <property type="protein sequence ID" value="AGA86413.1"/>
    <property type="molecule type" value="Genomic_DNA"/>
</dbReference>
<name>L0GI32_STUST</name>
<evidence type="ECO:0000313" key="1">
    <source>
        <dbReference type="EMBL" id="AGA86413.1"/>
    </source>
</evidence>
<evidence type="ECO:0000313" key="2">
    <source>
        <dbReference type="Proteomes" id="UP000010820"/>
    </source>
</evidence>
<dbReference type="KEGG" id="psh:Psest_1867"/>
<organism evidence="1 2">
    <name type="scientific">Stutzerimonas stutzeri RCH2</name>
    <dbReference type="NCBI Taxonomy" id="644801"/>
    <lineage>
        <taxon>Bacteria</taxon>
        <taxon>Pseudomonadati</taxon>
        <taxon>Pseudomonadota</taxon>
        <taxon>Gammaproteobacteria</taxon>
        <taxon>Pseudomonadales</taxon>
        <taxon>Pseudomonadaceae</taxon>
        <taxon>Stutzerimonas</taxon>
    </lineage>
</organism>